<feature type="region of interest" description="Disordered" evidence="1">
    <location>
        <begin position="1"/>
        <end position="27"/>
    </location>
</feature>
<proteinExistence type="predicted"/>
<keyword evidence="3" id="KW-1185">Reference proteome</keyword>
<evidence type="ECO:0000313" key="2">
    <source>
        <dbReference type="EMBL" id="GFZ05295.1"/>
    </source>
</evidence>
<evidence type="ECO:0000256" key="1">
    <source>
        <dbReference type="SAM" id="MobiDB-lite"/>
    </source>
</evidence>
<sequence length="62" mass="5956">MASKRATISSGQTYFDGGTAHTMPTSRADDGGTAILASAAVVSMGDFAAMDDGGSGDGGAIA</sequence>
<protein>
    <submittedName>
        <fullName evidence="2">Uncharacterized protein</fullName>
    </submittedName>
</protein>
<accession>A0A7J0G3C9</accession>
<dbReference type="AlphaFoldDB" id="A0A7J0G3C9"/>
<reference evidence="2 3" key="1">
    <citation type="submission" date="2019-07" db="EMBL/GenBank/DDBJ databases">
        <title>De Novo Assembly of kiwifruit Actinidia rufa.</title>
        <authorList>
            <person name="Sugita-Konishi S."/>
            <person name="Sato K."/>
            <person name="Mori E."/>
            <person name="Abe Y."/>
            <person name="Kisaki G."/>
            <person name="Hamano K."/>
            <person name="Suezawa K."/>
            <person name="Otani M."/>
            <person name="Fukuda T."/>
            <person name="Manabe T."/>
            <person name="Gomi K."/>
            <person name="Tabuchi M."/>
            <person name="Akimitsu K."/>
            <person name="Kataoka I."/>
        </authorList>
    </citation>
    <scope>NUCLEOTIDE SEQUENCE [LARGE SCALE GENOMIC DNA]</scope>
    <source>
        <strain evidence="3">cv. Fuchu</strain>
    </source>
</reference>
<dbReference type="EMBL" id="BJWL01000017">
    <property type="protein sequence ID" value="GFZ05295.1"/>
    <property type="molecule type" value="Genomic_DNA"/>
</dbReference>
<organism evidence="2 3">
    <name type="scientific">Actinidia rufa</name>
    <dbReference type="NCBI Taxonomy" id="165716"/>
    <lineage>
        <taxon>Eukaryota</taxon>
        <taxon>Viridiplantae</taxon>
        <taxon>Streptophyta</taxon>
        <taxon>Embryophyta</taxon>
        <taxon>Tracheophyta</taxon>
        <taxon>Spermatophyta</taxon>
        <taxon>Magnoliopsida</taxon>
        <taxon>eudicotyledons</taxon>
        <taxon>Gunneridae</taxon>
        <taxon>Pentapetalae</taxon>
        <taxon>asterids</taxon>
        <taxon>Ericales</taxon>
        <taxon>Actinidiaceae</taxon>
        <taxon>Actinidia</taxon>
    </lineage>
</organism>
<name>A0A7J0G3C9_9ERIC</name>
<dbReference type="Proteomes" id="UP000585474">
    <property type="component" value="Unassembled WGS sequence"/>
</dbReference>
<evidence type="ECO:0000313" key="3">
    <source>
        <dbReference type="Proteomes" id="UP000585474"/>
    </source>
</evidence>
<feature type="compositionally biased region" description="Polar residues" evidence="1">
    <location>
        <begin position="1"/>
        <end position="13"/>
    </location>
</feature>
<gene>
    <name evidence="2" type="ORF">Acr_17g0008670</name>
</gene>
<comment type="caution">
    <text evidence="2">The sequence shown here is derived from an EMBL/GenBank/DDBJ whole genome shotgun (WGS) entry which is preliminary data.</text>
</comment>